<gene>
    <name evidence="1" type="ORF">SULPSESMR1_02327</name>
</gene>
<keyword evidence="2" id="KW-1185">Reference proteome</keyword>
<sequence length="62" mass="7030">MSTIHHRMPVVLEPQWLWLGEEDKGAARLRQPAPEDTLQMHRLNTAVNSNRAAGPELIAPYD</sequence>
<evidence type="ECO:0000313" key="1">
    <source>
        <dbReference type="EMBL" id="ASM73124.1"/>
    </source>
</evidence>
<dbReference type="STRING" id="1402135.SAMN05444149_103550"/>
<dbReference type="AlphaFoldDB" id="A0A221K2B4"/>
<proteinExistence type="predicted"/>
<accession>A0A221K2B4</accession>
<dbReference type="Pfam" id="PF02586">
    <property type="entry name" value="SRAP"/>
    <property type="match status" value="1"/>
</dbReference>
<name>A0A221K2B4_9RHOB</name>
<evidence type="ECO:0000313" key="2">
    <source>
        <dbReference type="Proteomes" id="UP000199754"/>
    </source>
</evidence>
<protein>
    <submittedName>
        <fullName evidence="1">Uncharacterized protein</fullName>
    </submittedName>
</protein>
<dbReference type="SUPFAM" id="SSF143081">
    <property type="entry name" value="BB1717-like"/>
    <property type="match status" value="1"/>
</dbReference>
<dbReference type="Proteomes" id="UP000199754">
    <property type="component" value="Chromosome"/>
</dbReference>
<dbReference type="Gene3D" id="3.90.1680.10">
    <property type="entry name" value="SOS response associated peptidase-like"/>
    <property type="match status" value="1"/>
</dbReference>
<organism evidence="1 2">
    <name type="scientific">Pseudosulfitobacter pseudonitzschiae</name>
    <dbReference type="NCBI Taxonomy" id="1402135"/>
    <lineage>
        <taxon>Bacteria</taxon>
        <taxon>Pseudomonadati</taxon>
        <taxon>Pseudomonadota</taxon>
        <taxon>Alphaproteobacteria</taxon>
        <taxon>Rhodobacterales</taxon>
        <taxon>Roseobacteraceae</taxon>
        <taxon>Pseudosulfitobacter</taxon>
    </lineage>
</organism>
<reference evidence="1 2" key="1">
    <citation type="submission" date="2017-07" db="EMBL/GenBank/DDBJ databases">
        <title>Genome Sequence of Sulfitobacter pseudonitzschiae Strain SMR1 Isolated from a culture of the Diatom Skeletonema marinoi.</title>
        <authorList>
            <person name="Topel M."/>
            <person name="Pinder M.I.M."/>
            <person name="Johansson O.N."/>
            <person name="Kourtchenko O."/>
            <person name="Godhe A."/>
            <person name="Clarke A.K."/>
        </authorList>
    </citation>
    <scope>NUCLEOTIDE SEQUENCE [LARGE SCALE GENOMIC DNA]</scope>
    <source>
        <strain evidence="1 2">SMR1</strain>
    </source>
</reference>
<dbReference type="InterPro" id="IPR003738">
    <property type="entry name" value="SRAP"/>
</dbReference>
<dbReference type="GO" id="GO:0003697">
    <property type="term" value="F:single-stranded DNA binding"/>
    <property type="evidence" value="ECO:0007669"/>
    <property type="project" value="InterPro"/>
</dbReference>
<dbReference type="GO" id="GO:0106300">
    <property type="term" value="P:protein-DNA covalent cross-linking repair"/>
    <property type="evidence" value="ECO:0007669"/>
    <property type="project" value="InterPro"/>
</dbReference>
<dbReference type="EMBL" id="CP022415">
    <property type="protein sequence ID" value="ASM73124.1"/>
    <property type="molecule type" value="Genomic_DNA"/>
</dbReference>
<dbReference type="KEGG" id="spse:SULPSESMR1_02327"/>
<dbReference type="InterPro" id="IPR036590">
    <property type="entry name" value="SRAP-like"/>
</dbReference>